<dbReference type="Proteomes" id="UP001201812">
    <property type="component" value="Unassembled WGS sequence"/>
</dbReference>
<evidence type="ECO:0000256" key="1">
    <source>
        <dbReference type="SAM" id="Coils"/>
    </source>
</evidence>
<evidence type="ECO:0000313" key="4">
    <source>
        <dbReference type="Proteomes" id="UP001201812"/>
    </source>
</evidence>
<feature type="compositionally biased region" description="Gly residues" evidence="2">
    <location>
        <begin position="114"/>
        <end position="124"/>
    </location>
</feature>
<feature type="region of interest" description="Disordered" evidence="2">
    <location>
        <begin position="41"/>
        <end position="182"/>
    </location>
</feature>
<keyword evidence="1" id="KW-0175">Coiled coil</keyword>
<feature type="compositionally biased region" description="Low complexity" evidence="2">
    <location>
        <begin position="72"/>
        <end position="113"/>
    </location>
</feature>
<evidence type="ECO:0000313" key="3">
    <source>
        <dbReference type="EMBL" id="KAI1700877.1"/>
    </source>
</evidence>
<dbReference type="AlphaFoldDB" id="A0AAD4MQD2"/>
<comment type="caution">
    <text evidence="3">The sequence shown here is derived from an EMBL/GenBank/DDBJ whole genome shotgun (WGS) entry which is preliminary data.</text>
</comment>
<protein>
    <submittedName>
        <fullName evidence="3">Uncharacterized protein</fullName>
    </submittedName>
</protein>
<organism evidence="3 4">
    <name type="scientific">Ditylenchus destructor</name>
    <dbReference type="NCBI Taxonomy" id="166010"/>
    <lineage>
        <taxon>Eukaryota</taxon>
        <taxon>Metazoa</taxon>
        <taxon>Ecdysozoa</taxon>
        <taxon>Nematoda</taxon>
        <taxon>Chromadorea</taxon>
        <taxon>Rhabditida</taxon>
        <taxon>Tylenchina</taxon>
        <taxon>Tylenchomorpha</taxon>
        <taxon>Sphaerularioidea</taxon>
        <taxon>Anguinidae</taxon>
        <taxon>Anguininae</taxon>
        <taxon>Ditylenchus</taxon>
    </lineage>
</organism>
<feature type="region of interest" description="Disordered" evidence="2">
    <location>
        <begin position="1"/>
        <end position="21"/>
    </location>
</feature>
<keyword evidence="4" id="KW-1185">Reference proteome</keyword>
<gene>
    <name evidence="3" type="ORF">DdX_16440</name>
</gene>
<feature type="compositionally biased region" description="Pro residues" evidence="2">
    <location>
        <begin position="62"/>
        <end position="71"/>
    </location>
</feature>
<evidence type="ECO:0000256" key="2">
    <source>
        <dbReference type="SAM" id="MobiDB-lite"/>
    </source>
</evidence>
<feature type="coiled-coil region" evidence="1">
    <location>
        <begin position="434"/>
        <end position="492"/>
    </location>
</feature>
<name>A0AAD4MQD2_9BILA</name>
<sequence>MDDDFDLPDEGGNTSGATGASFIDQLFGDSKKSAPRASTFDDILASVPKQRKPTVTFQDPPISSPTPPAAPPATSTPATVSPPSQPSTKMESRSSGGPSSSLLDSLFPTSSLGSSGGGDFGGAEGSLRRRPASASGGPRMAVPSRDRQPSQAQMPPPSAAPAIQTPEPVPARSNPATDALLAEKDREIEQLRRELSSLRYEKSEDQKTILELRRKLEFTLEDHQRILNHLHEEQRAEMKEMSRRHEQELDDARREAGKSTEILNDIRKHESSIDNIESKMDTLNQTLTFLKDSMQTMAGREEDVDKIVKMAEQQASEGVQRLEMEKKNWESKKNDSLLKMEEEMEKMRKTYAEEIVQGRKWLEEERRRLHIERVAFQEEQAAILDLIEQKKEELDSHKNEFLNREHDLLIRVVNEKALFEQQRKDFERQRNADVNRLREEAEHLEKCLTQVENARRAFERARKEYDQKNEQLNDMKNMLMEYEQAYRRDRKTS</sequence>
<dbReference type="EMBL" id="JAKKPZ010000132">
    <property type="protein sequence ID" value="KAI1700877.1"/>
    <property type="molecule type" value="Genomic_DNA"/>
</dbReference>
<accession>A0AAD4MQD2</accession>
<proteinExistence type="predicted"/>
<reference evidence="3" key="1">
    <citation type="submission" date="2022-01" db="EMBL/GenBank/DDBJ databases">
        <title>Genome Sequence Resource for Two Populations of Ditylenchus destructor, the Migratory Endoparasitic Phytonematode.</title>
        <authorList>
            <person name="Zhang H."/>
            <person name="Lin R."/>
            <person name="Xie B."/>
        </authorList>
    </citation>
    <scope>NUCLEOTIDE SEQUENCE</scope>
    <source>
        <strain evidence="3">BazhouSP</strain>
    </source>
</reference>